<dbReference type="InterPro" id="IPR000595">
    <property type="entry name" value="cNMP-bd_dom"/>
</dbReference>
<name>A0ABW4WDQ9_9HYPH</name>
<evidence type="ECO:0000259" key="4">
    <source>
        <dbReference type="PROSITE" id="PS50042"/>
    </source>
</evidence>
<evidence type="ECO:0000256" key="1">
    <source>
        <dbReference type="ARBA" id="ARBA00018719"/>
    </source>
</evidence>
<evidence type="ECO:0000256" key="2">
    <source>
        <dbReference type="ARBA" id="ARBA00022630"/>
    </source>
</evidence>
<feature type="domain" description="Cyclic nucleotide-binding" evidence="4">
    <location>
        <begin position="17"/>
        <end position="137"/>
    </location>
</feature>
<dbReference type="PROSITE" id="PS50042">
    <property type="entry name" value="CNMP_BINDING_3"/>
    <property type="match status" value="1"/>
</dbReference>
<accession>A0ABW4WDQ9</accession>
<organism evidence="5 6">
    <name type="scientific">Mesorhizobium calcicola</name>
    <dbReference type="NCBI Taxonomy" id="1300310"/>
    <lineage>
        <taxon>Bacteria</taxon>
        <taxon>Pseudomonadati</taxon>
        <taxon>Pseudomonadota</taxon>
        <taxon>Alphaproteobacteria</taxon>
        <taxon>Hyphomicrobiales</taxon>
        <taxon>Phyllobacteriaceae</taxon>
        <taxon>Mesorhizobium</taxon>
    </lineage>
</organism>
<protein>
    <recommendedName>
        <fullName evidence="1">Thioredoxin reductase</fullName>
    </recommendedName>
</protein>
<dbReference type="PRINTS" id="PR00469">
    <property type="entry name" value="PNDRDTASEII"/>
</dbReference>
<dbReference type="Gene3D" id="3.50.50.60">
    <property type="entry name" value="FAD/NAD(P)-binding domain"/>
    <property type="match status" value="2"/>
</dbReference>
<dbReference type="CDD" id="cd00038">
    <property type="entry name" value="CAP_ED"/>
    <property type="match status" value="1"/>
</dbReference>
<evidence type="ECO:0000313" key="6">
    <source>
        <dbReference type="Proteomes" id="UP001597349"/>
    </source>
</evidence>
<evidence type="ECO:0000256" key="3">
    <source>
        <dbReference type="ARBA" id="ARBA00023002"/>
    </source>
</evidence>
<dbReference type="Pfam" id="PF07992">
    <property type="entry name" value="Pyr_redox_2"/>
    <property type="match status" value="1"/>
</dbReference>
<dbReference type="InterPro" id="IPR018490">
    <property type="entry name" value="cNMP-bd_dom_sf"/>
</dbReference>
<dbReference type="SUPFAM" id="SSF51206">
    <property type="entry name" value="cAMP-binding domain-like"/>
    <property type="match status" value="1"/>
</dbReference>
<proteinExistence type="predicted"/>
<dbReference type="InterPro" id="IPR036188">
    <property type="entry name" value="FAD/NAD-bd_sf"/>
</dbReference>
<dbReference type="SUPFAM" id="SSF51905">
    <property type="entry name" value="FAD/NAD(P)-binding domain"/>
    <property type="match status" value="1"/>
</dbReference>
<sequence>MSQTTTNPIFSTRRDQAFPTLAQADIDRMRRFGEASVYAAGEHIITAGDVAPGLIVVLSGKVDIIQDGGLGRRETIVTHGPGSFVGELAQLSARPSLVNAQAAEPVEAFVIASQRLRDLMVQEANLGERIMRALILRRVGLLESAASGPIIIGPVDNRDVLRLQGFLARSGQPHRVLDSDSDPCAKTLVERFHVDPHHLPIVLCPNGRLLLNPGEKDLARCIGLLRPIDADKLYDVAIVGAGPAGLAAAVYAASEGLSTIVLDCRAFGGQAGASSRIENYLGFPTGISGMALMARAYNQAQKFGVEMVIPDEAKLLSAATDGARYALDVGDGETVRTRTVVIASGARYRRLDVANLAQFEGTCVHYWASPIEAQLCAGQEVALVGAGNSAGQAAVYLASHVRKVALLARGGSLDASMSRYLVERIRAQPNIEVLTGAEVEALEGDGGNLATMRWRNRASGVQTTRPIRHLFLFIGADPNTDWLTNCNVALDAKGFVRTGSDLGSGHGVMETSRSGVFAIGDVRAGSVKRVAAAVGEGAQVVAALHAYLAQDGNQAVAPQLIGRV</sequence>
<dbReference type="InterPro" id="IPR050097">
    <property type="entry name" value="Ferredoxin-NADP_redctase_2"/>
</dbReference>
<comment type="caution">
    <text evidence="5">The sequence shown here is derived from an EMBL/GenBank/DDBJ whole genome shotgun (WGS) entry which is preliminary data.</text>
</comment>
<keyword evidence="3" id="KW-0560">Oxidoreductase</keyword>
<dbReference type="InterPro" id="IPR023753">
    <property type="entry name" value="FAD/NAD-binding_dom"/>
</dbReference>
<dbReference type="Proteomes" id="UP001597349">
    <property type="component" value="Unassembled WGS sequence"/>
</dbReference>
<dbReference type="PRINTS" id="PR00368">
    <property type="entry name" value="FADPNR"/>
</dbReference>
<dbReference type="Gene3D" id="2.60.120.10">
    <property type="entry name" value="Jelly Rolls"/>
    <property type="match status" value="1"/>
</dbReference>
<dbReference type="InterPro" id="IPR014710">
    <property type="entry name" value="RmlC-like_jellyroll"/>
</dbReference>
<evidence type="ECO:0000313" key="5">
    <source>
        <dbReference type="EMBL" id="MFD2053985.1"/>
    </source>
</evidence>
<dbReference type="SMART" id="SM00100">
    <property type="entry name" value="cNMP"/>
    <property type="match status" value="1"/>
</dbReference>
<keyword evidence="6" id="KW-1185">Reference proteome</keyword>
<reference evidence="6" key="1">
    <citation type="journal article" date="2019" name="Int. J. Syst. Evol. Microbiol.">
        <title>The Global Catalogue of Microorganisms (GCM) 10K type strain sequencing project: providing services to taxonomists for standard genome sequencing and annotation.</title>
        <authorList>
            <consortium name="The Broad Institute Genomics Platform"/>
            <consortium name="The Broad Institute Genome Sequencing Center for Infectious Disease"/>
            <person name="Wu L."/>
            <person name="Ma J."/>
        </authorList>
    </citation>
    <scope>NUCLEOTIDE SEQUENCE [LARGE SCALE GENOMIC DNA]</scope>
    <source>
        <strain evidence="6">CGMCC 1.16226</strain>
    </source>
</reference>
<dbReference type="RefSeq" id="WP_379019127.1">
    <property type="nucleotide sequence ID" value="NZ_JBHUGY010000020.1"/>
</dbReference>
<dbReference type="InterPro" id="IPR018488">
    <property type="entry name" value="cNMP-bd_CS"/>
</dbReference>
<dbReference type="Pfam" id="PF00027">
    <property type="entry name" value="cNMP_binding"/>
    <property type="match status" value="1"/>
</dbReference>
<gene>
    <name evidence="5" type="ORF">ACFSQT_13060</name>
</gene>
<dbReference type="EMBL" id="JBHUGY010000020">
    <property type="protein sequence ID" value="MFD2053985.1"/>
    <property type="molecule type" value="Genomic_DNA"/>
</dbReference>
<dbReference type="PROSITE" id="PS00888">
    <property type="entry name" value="CNMP_BINDING_1"/>
    <property type="match status" value="1"/>
</dbReference>
<dbReference type="PANTHER" id="PTHR48105">
    <property type="entry name" value="THIOREDOXIN REDUCTASE 1-RELATED-RELATED"/>
    <property type="match status" value="1"/>
</dbReference>
<keyword evidence="2" id="KW-0285">Flavoprotein</keyword>